<evidence type="ECO:0000256" key="4">
    <source>
        <dbReference type="ARBA" id="ARBA00022692"/>
    </source>
</evidence>
<dbReference type="NCBIfam" id="TIGR00427">
    <property type="entry name" value="NAAT family transporter"/>
    <property type="match status" value="1"/>
</dbReference>
<evidence type="ECO:0000256" key="3">
    <source>
        <dbReference type="ARBA" id="ARBA00022475"/>
    </source>
</evidence>
<dbReference type="GO" id="GO:0005886">
    <property type="term" value="C:plasma membrane"/>
    <property type="evidence" value="ECO:0007669"/>
    <property type="project" value="UniProtKB-SubCell"/>
</dbReference>
<comment type="subcellular location">
    <subcellularLocation>
        <location evidence="1 7">Cell membrane</location>
        <topology evidence="1 7">Multi-pass membrane protein</topology>
    </subcellularLocation>
</comment>
<evidence type="ECO:0000256" key="7">
    <source>
        <dbReference type="RuleBase" id="RU362048"/>
    </source>
</evidence>
<keyword evidence="4 7" id="KW-0812">Transmembrane</keyword>
<dbReference type="KEGG" id="cpis:HS961_01210"/>
<keyword evidence="6 7" id="KW-0472">Membrane</keyword>
<keyword evidence="5 7" id="KW-1133">Transmembrane helix</keyword>
<accession>A0A7G5EC35</accession>
<proteinExistence type="inferred from homology"/>
<evidence type="ECO:0000256" key="6">
    <source>
        <dbReference type="ARBA" id="ARBA00023136"/>
    </source>
</evidence>
<comment type="caution">
    <text evidence="7">Lacks conserved residue(s) required for the propagation of feature annotation.</text>
</comment>
<keyword evidence="3" id="KW-1003">Cell membrane</keyword>
<gene>
    <name evidence="8" type="ORF">HS961_01210</name>
</gene>
<evidence type="ECO:0000256" key="2">
    <source>
        <dbReference type="ARBA" id="ARBA00009784"/>
    </source>
</evidence>
<dbReference type="EMBL" id="CP058554">
    <property type="protein sequence ID" value="QMV71560.1"/>
    <property type="molecule type" value="Genomic_DNA"/>
</dbReference>
<dbReference type="PANTHER" id="PTHR33508:SF1">
    <property type="entry name" value="UPF0056 MEMBRANE PROTEIN YHCE"/>
    <property type="match status" value="1"/>
</dbReference>
<feature type="transmembrane region" description="Helical" evidence="7">
    <location>
        <begin position="194"/>
        <end position="214"/>
    </location>
</feature>
<feature type="transmembrane region" description="Helical" evidence="7">
    <location>
        <begin position="161"/>
        <end position="182"/>
    </location>
</feature>
<name>A0A7G5EC35_9BURK</name>
<feature type="transmembrane region" description="Helical" evidence="7">
    <location>
        <begin position="49"/>
        <end position="75"/>
    </location>
</feature>
<evidence type="ECO:0000313" key="8">
    <source>
        <dbReference type="EMBL" id="QMV71560.1"/>
    </source>
</evidence>
<dbReference type="AlphaFoldDB" id="A0A7G5EC35"/>
<dbReference type="PANTHER" id="PTHR33508">
    <property type="entry name" value="UPF0056 MEMBRANE PROTEIN YHCE"/>
    <property type="match status" value="1"/>
</dbReference>
<evidence type="ECO:0000313" key="9">
    <source>
        <dbReference type="Proteomes" id="UP000515240"/>
    </source>
</evidence>
<evidence type="ECO:0000256" key="1">
    <source>
        <dbReference type="ARBA" id="ARBA00004651"/>
    </source>
</evidence>
<feature type="transmembrane region" description="Helical" evidence="7">
    <location>
        <begin position="14"/>
        <end position="37"/>
    </location>
</feature>
<organism evidence="8 9">
    <name type="scientific">Comamonas piscis</name>
    <dbReference type="NCBI Taxonomy" id="1562974"/>
    <lineage>
        <taxon>Bacteria</taxon>
        <taxon>Pseudomonadati</taxon>
        <taxon>Pseudomonadota</taxon>
        <taxon>Betaproteobacteria</taxon>
        <taxon>Burkholderiales</taxon>
        <taxon>Comamonadaceae</taxon>
        <taxon>Comamonas</taxon>
    </lineage>
</organism>
<reference evidence="8 9" key="1">
    <citation type="journal article" date="2020" name="G3 (Bethesda)">
        <title>CeMbio - The Caenorhabditis elegans Microbiome Resource.</title>
        <authorList>
            <person name="Dirksen P."/>
            <person name="Assie A."/>
            <person name="Zimmermann J."/>
            <person name="Zhang F."/>
            <person name="Tietje A.M."/>
            <person name="Marsh S.A."/>
            <person name="Felix M.A."/>
            <person name="Shapira M."/>
            <person name="Kaleta C."/>
            <person name="Schulenburg H."/>
            <person name="Samuel B."/>
        </authorList>
    </citation>
    <scope>NUCLEOTIDE SEQUENCE [LARGE SCALE GENOMIC DNA]</scope>
    <source>
        <strain evidence="8 9">BIGb0172</strain>
    </source>
</reference>
<comment type="similarity">
    <text evidence="2 7">Belongs to the UPF0056 (MarC) family.</text>
</comment>
<dbReference type="RefSeq" id="WP_182325996.1">
    <property type="nucleotide sequence ID" value="NZ_CP058554.1"/>
</dbReference>
<dbReference type="Proteomes" id="UP000515240">
    <property type="component" value="Chromosome"/>
</dbReference>
<feature type="transmembrane region" description="Helical" evidence="7">
    <location>
        <begin position="124"/>
        <end position="149"/>
    </location>
</feature>
<sequence length="230" mass="24484">MNFDTYLSAGNQSFWLLIATVLPALSPIGISVFFLALTEGAPKELRQSMATRIAIQVSLLMVFFMLFGAIILNLFSLSIDVVRLGGGLLLAVIGWNMINAKPNEELTEKPAPPFSTESARLMSFYPLTFPLSFGPGTLAATITVSVTLLDSESSGVIAANLLGAIVGCLVAGSTVLVCYRYADKVLKPLGKSGVMIFLNFSAFILMCLGIQVAWGGLRNLLGELLSRGVA</sequence>
<keyword evidence="9" id="KW-1185">Reference proteome</keyword>
<evidence type="ECO:0000256" key="5">
    <source>
        <dbReference type="ARBA" id="ARBA00022989"/>
    </source>
</evidence>
<dbReference type="Pfam" id="PF01914">
    <property type="entry name" value="MarC"/>
    <property type="match status" value="1"/>
</dbReference>
<protein>
    <recommendedName>
        <fullName evidence="7">UPF0056 membrane protein</fullName>
    </recommendedName>
</protein>
<dbReference type="InterPro" id="IPR002771">
    <property type="entry name" value="Multi_antbiot-R_MarC"/>
</dbReference>